<name>S0FQA2_RUMCE</name>
<dbReference type="RefSeq" id="WP_004623085.1">
    <property type="nucleotide sequence ID" value="NZ_AORV01000008.1"/>
</dbReference>
<dbReference type="Gene3D" id="1.10.150.320">
    <property type="entry name" value="Photosystem II 12 kDa extrinsic protein"/>
    <property type="match status" value="1"/>
</dbReference>
<accession>S0FQA2</accession>
<reference evidence="1 2" key="1">
    <citation type="journal article" date="2013" name="Genome Announc.">
        <title>Draft Genome Sequence of the Cellulolytic, Mesophilic, Anaerobic Bacterium Clostridium termitidis Strain CT1112 (DSM 5398).</title>
        <authorList>
            <person name="Lal S."/>
            <person name="Ramachandran U."/>
            <person name="Zhang X."/>
            <person name="Munir R."/>
            <person name="Sparling R."/>
            <person name="Levin D.B."/>
        </authorList>
    </citation>
    <scope>NUCLEOTIDE SEQUENCE [LARGE SCALE GENOMIC DNA]</scope>
    <source>
        <strain evidence="1 2">CT1112</strain>
    </source>
</reference>
<dbReference type="Pfam" id="PF12836">
    <property type="entry name" value="HHH_3"/>
    <property type="match status" value="1"/>
</dbReference>
<comment type="caution">
    <text evidence="1">The sequence shown here is derived from an EMBL/GenBank/DDBJ whole genome shotgun (WGS) entry which is preliminary data.</text>
</comment>
<evidence type="ECO:0000313" key="1">
    <source>
        <dbReference type="EMBL" id="EMS74042.1"/>
    </source>
</evidence>
<proteinExistence type="predicted"/>
<dbReference type="PATRIC" id="fig|1195236.3.peg.239"/>
<gene>
    <name evidence="1" type="ORF">CTER_5129</name>
</gene>
<dbReference type="SUPFAM" id="SSF47781">
    <property type="entry name" value="RuvA domain 2-like"/>
    <property type="match status" value="1"/>
</dbReference>
<dbReference type="InterPro" id="IPR010994">
    <property type="entry name" value="RuvA_2-like"/>
</dbReference>
<evidence type="ECO:0000313" key="2">
    <source>
        <dbReference type="Proteomes" id="UP000014155"/>
    </source>
</evidence>
<dbReference type="Proteomes" id="UP000014155">
    <property type="component" value="Unassembled WGS sequence"/>
</dbReference>
<organism evidence="1 2">
    <name type="scientific">Ruminiclostridium cellobioparum subsp. termitidis CT1112</name>
    <dbReference type="NCBI Taxonomy" id="1195236"/>
    <lineage>
        <taxon>Bacteria</taxon>
        <taxon>Bacillati</taxon>
        <taxon>Bacillota</taxon>
        <taxon>Clostridia</taxon>
        <taxon>Eubacteriales</taxon>
        <taxon>Oscillospiraceae</taxon>
        <taxon>Ruminiclostridium</taxon>
    </lineage>
</organism>
<dbReference type="AlphaFoldDB" id="S0FQA2"/>
<evidence type="ECO:0008006" key="3">
    <source>
        <dbReference type="Google" id="ProtNLM"/>
    </source>
</evidence>
<dbReference type="EMBL" id="AORV01000008">
    <property type="protein sequence ID" value="EMS74042.1"/>
    <property type="molecule type" value="Genomic_DNA"/>
</dbReference>
<protein>
    <recommendedName>
        <fullName evidence="3">Competence protein ComEA helix-hairpin-helix repeat region</fullName>
    </recommendedName>
</protein>
<keyword evidence="2" id="KW-1185">Reference proteome</keyword>
<sequence>MIAIEENIDKLKNSTYKIEIHFTYSKLDMENSIVIDIYEESIKKYYNRENDRLEDYYDRVMHIQSKRIEECLKKSKLTLSYKLLIIGESSLKSDKDEIVISFNEIVEEDTSPMVEIIPDKEQEELSINFLYTRILIFNLENEFKKRKISSDDFEFMNDVLNKYLNDILKKLNGRQPVISVSVDNYKENKKQNKISNEEPVVSIEDIPKINLNTAKYADFLKIPGFNIYWYEKILIYREKNLFKSIDELRYIDGIGKKKFERLKTYFEV</sequence>